<protein>
    <submittedName>
        <fullName evidence="2">Uncharacterized protein</fullName>
    </submittedName>
</protein>
<feature type="compositionally biased region" description="Low complexity" evidence="1">
    <location>
        <begin position="106"/>
        <end position="122"/>
    </location>
</feature>
<accession>A0AAV7RQ06</accession>
<name>A0AAV7RQ06_PLEWA</name>
<dbReference type="AlphaFoldDB" id="A0AAV7RQ06"/>
<dbReference type="Proteomes" id="UP001066276">
    <property type="component" value="Chromosome 5"/>
</dbReference>
<sequence>MALDWGWGGQRRRETRKSASCFITTTDTQTSFRLYGSGFATRFYAQNARACTRQHCCLERSNGRVRLKRVRFPSPAFSAAPLHFSRPWTAVFDLPSVPGHHARFQTSSTRSTAPRSPSPRFSELGHAS</sequence>
<comment type="caution">
    <text evidence="2">The sequence shown here is derived from an EMBL/GenBank/DDBJ whole genome shotgun (WGS) entry which is preliminary data.</text>
</comment>
<organism evidence="2 3">
    <name type="scientific">Pleurodeles waltl</name>
    <name type="common">Iberian ribbed newt</name>
    <dbReference type="NCBI Taxonomy" id="8319"/>
    <lineage>
        <taxon>Eukaryota</taxon>
        <taxon>Metazoa</taxon>
        <taxon>Chordata</taxon>
        <taxon>Craniata</taxon>
        <taxon>Vertebrata</taxon>
        <taxon>Euteleostomi</taxon>
        <taxon>Amphibia</taxon>
        <taxon>Batrachia</taxon>
        <taxon>Caudata</taxon>
        <taxon>Salamandroidea</taxon>
        <taxon>Salamandridae</taxon>
        <taxon>Pleurodelinae</taxon>
        <taxon>Pleurodeles</taxon>
    </lineage>
</organism>
<evidence type="ECO:0000256" key="1">
    <source>
        <dbReference type="SAM" id="MobiDB-lite"/>
    </source>
</evidence>
<evidence type="ECO:0000313" key="3">
    <source>
        <dbReference type="Proteomes" id="UP001066276"/>
    </source>
</evidence>
<dbReference type="EMBL" id="JANPWB010000009">
    <property type="protein sequence ID" value="KAJ1154896.1"/>
    <property type="molecule type" value="Genomic_DNA"/>
</dbReference>
<proteinExistence type="predicted"/>
<evidence type="ECO:0000313" key="2">
    <source>
        <dbReference type="EMBL" id="KAJ1154896.1"/>
    </source>
</evidence>
<keyword evidence="3" id="KW-1185">Reference proteome</keyword>
<gene>
    <name evidence="2" type="ORF">NDU88_007639</name>
</gene>
<reference evidence="2" key="1">
    <citation type="journal article" date="2022" name="bioRxiv">
        <title>Sequencing and chromosome-scale assembly of the giantPleurodeles waltlgenome.</title>
        <authorList>
            <person name="Brown T."/>
            <person name="Elewa A."/>
            <person name="Iarovenko S."/>
            <person name="Subramanian E."/>
            <person name="Araus A.J."/>
            <person name="Petzold A."/>
            <person name="Susuki M."/>
            <person name="Suzuki K.-i.T."/>
            <person name="Hayashi T."/>
            <person name="Toyoda A."/>
            <person name="Oliveira C."/>
            <person name="Osipova E."/>
            <person name="Leigh N.D."/>
            <person name="Simon A."/>
            <person name="Yun M.H."/>
        </authorList>
    </citation>
    <scope>NUCLEOTIDE SEQUENCE</scope>
    <source>
        <strain evidence="2">20211129_DDA</strain>
        <tissue evidence="2">Liver</tissue>
    </source>
</reference>
<feature type="region of interest" description="Disordered" evidence="1">
    <location>
        <begin position="103"/>
        <end position="128"/>
    </location>
</feature>